<dbReference type="InterPro" id="IPR050272">
    <property type="entry name" value="Isochorismatase-like_hydrls"/>
</dbReference>
<organism evidence="3 4">
    <name type="scientific">Caldisphaera lagunensis (strain DSM 15908 / JCM 11604 / ANMR 0165 / IC-154)</name>
    <dbReference type="NCBI Taxonomy" id="1056495"/>
    <lineage>
        <taxon>Archaea</taxon>
        <taxon>Thermoproteota</taxon>
        <taxon>Thermoprotei</taxon>
        <taxon>Acidilobales</taxon>
        <taxon>Caldisphaeraceae</taxon>
        <taxon>Caldisphaera</taxon>
    </lineage>
</organism>
<dbReference type="Proteomes" id="UP000010469">
    <property type="component" value="Chromosome"/>
</dbReference>
<dbReference type="InParanoid" id="L0A8W0"/>
<dbReference type="Pfam" id="PF00857">
    <property type="entry name" value="Isochorismatase"/>
    <property type="match status" value="1"/>
</dbReference>
<dbReference type="STRING" id="1056495.Calag_0558"/>
<dbReference type="HOGENOM" id="CLU_068979_8_3_2"/>
<sequence>MRYMSSYEDILKPSSSALIVWDVQNMLVQGIFNREEFMNSLNKLISSARSSNVPIFYTKITPLPDRFESPARKFILSRWGSRGSWGQDPSLYELAVKPEKNEIVINKNTASIFVGTNFELMVRNAGITTLVFTGIATEIGVESSARDAFNLGFYPIIAEDAVSSYDKEAHERSLANMRKMFIVMKSEDIINYWKRLK</sequence>
<dbReference type="CDD" id="cd00431">
    <property type="entry name" value="cysteine_hydrolases"/>
    <property type="match status" value="1"/>
</dbReference>
<protein>
    <submittedName>
        <fullName evidence="3">Nicotinamidase-like amidase</fullName>
    </submittedName>
</protein>
<dbReference type="SUPFAM" id="SSF52499">
    <property type="entry name" value="Isochorismatase-like hydrolases"/>
    <property type="match status" value="1"/>
</dbReference>
<evidence type="ECO:0000256" key="1">
    <source>
        <dbReference type="ARBA" id="ARBA00022801"/>
    </source>
</evidence>
<keyword evidence="4" id="KW-1185">Reference proteome</keyword>
<dbReference type="AlphaFoldDB" id="L0A8W0"/>
<dbReference type="GO" id="GO:0016787">
    <property type="term" value="F:hydrolase activity"/>
    <property type="evidence" value="ECO:0007669"/>
    <property type="project" value="UniProtKB-KW"/>
</dbReference>
<feature type="domain" description="Isochorismatase-like" evidence="2">
    <location>
        <begin position="16"/>
        <end position="183"/>
    </location>
</feature>
<evidence type="ECO:0000313" key="3">
    <source>
        <dbReference type="EMBL" id="AFZ70318.1"/>
    </source>
</evidence>
<dbReference type="InterPro" id="IPR036380">
    <property type="entry name" value="Isochorismatase-like_sf"/>
</dbReference>
<dbReference type="KEGG" id="clg:Calag_0558"/>
<dbReference type="Gene3D" id="3.40.50.850">
    <property type="entry name" value="Isochorismatase-like"/>
    <property type="match status" value="1"/>
</dbReference>
<dbReference type="PANTHER" id="PTHR43540:SF6">
    <property type="entry name" value="ISOCHORISMATASE-LIKE DOMAIN-CONTAINING PROTEIN"/>
    <property type="match status" value="1"/>
</dbReference>
<dbReference type="eggNOG" id="arCOG01943">
    <property type="taxonomic scope" value="Archaea"/>
</dbReference>
<proteinExistence type="predicted"/>
<evidence type="ECO:0000259" key="2">
    <source>
        <dbReference type="Pfam" id="PF00857"/>
    </source>
</evidence>
<dbReference type="EMBL" id="CP003378">
    <property type="protein sequence ID" value="AFZ70318.1"/>
    <property type="molecule type" value="Genomic_DNA"/>
</dbReference>
<dbReference type="InterPro" id="IPR000868">
    <property type="entry name" value="Isochorismatase-like_dom"/>
</dbReference>
<evidence type="ECO:0000313" key="4">
    <source>
        <dbReference type="Proteomes" id="UP000010469"/>
    </source>
</evidence>
<gene>
    <name evidence="3" type="ordered locus">Calag_0558</name>
</gene>
<name>L0A8W0_CALLD</name>
<dbReference type="PANTHER" id="PTHR43540">
    <property type="entry name" value="PEROXYUREIDOACRYLATE/UREIDOACRYLATE AMIDOHYDROLASE-RELATED"/>
    <property type="match status" value="1"/>
</dbReference>
<dbReference type="FunCoup" id="L0A8W0">
    <property type="interactions" value="2"/>
</dbReference>
<accession>L0A8W0</accession>
<reference evidence="4" key="1">
    <citation type="submission" date="2012-03" db="EMBL/GenBank/DDBJ databases">
        <title>Complete genome of Caldisphaera lagunensis DSM 15908.</title>
        <authorList>
            <person name="Lucas S."/>
            <person name="Copeland A."/>
            <person name="Lapidus A."/>
            <person name="Glavina del Rio T."/>
            <person name="Dalin E."/>
            <person name="Tice H."/>
            <person name="Bruce D."/>
            <person name="Goodwin L."/>
            <person name="Pitluck S."/>
            <person name="Peters L."/>
            <person name="Mikhailova N."/>
            <person name="Teshima H."/>
            <person name="Kyrpides N."/>
            <person name="Mavromatis K."/>
            <person name="Ivanova N."/>
            <person name="Brettin T."/>
            <person name="Detter J.C."/>
            <person name="Han C."/>
            <person name="Larimer F."/>
            <person name="Land M."/>
            <person name="Hauser L."/>
            <person name="Markowitz V."/>
            <person name="Cheng J.-F."/>
            <person name="Hugenholtz P."/>
            <person name="Woyke T."/>
            <person name="Wu D."/>
            <person name="Spring S."/>
            <person name="Schroeder M."/>
            <person name="Brambilla E."/>
            <person name="Klenk H.-P."/>
            <person name="Eisen J.A."/>
        </authorList>
    </citation>
    <scope>NUCLEOTIDE SEQUENCE [LARGE SCALE GENOMIC DNA]</scope>
    <source>
        <strain evidence="4">DSM 15908 / JCM 11604 / IC-154</strain>
    </source>
</reference>
<keyword evidence="1" id="KW-0378">Hydrolase</keyword>